<dbReference type="Gene3D" id="3.30.70.1430">
    <property type="entry name" value="Multidrug efflux transporter AcrB pore domain"/>
    <property type="match status" value="2"/>
</dbReference>
<accession>D2R972</accession>
<proteinExistence type="predicted"/>
<dbReference type="eggNOG" id="COG0841">
    <property type="taxonomic scope" value="Bacteria"/>
</dbReference>
<dbReference type="GO" id="GO:0042910">
    <property type="term" value="F:xenobiotic transmembrane transporter activity"/>
    <property type="evidence" value="ECO:0007669"/>
    <property type="project" value="TreeGrafter"/>
</dbReference>
<dbReference type="PANTHER" id="PTHR32063">
    <property type="match status" value="1"/>
</dbReference>
<dbReference type="Proteomes" id="UP000001887">
    <property type="component" value="Chromosome"/>
</dbReference>
<dbReference type="Gene3D" id="3.30.70.1440">
    <property type="entry name" value="Multidrug efflux transporter AcrB pore domain"/>
    <property type="match status" value="1"/>
</dbReference>
<dbReference type="Gene3D" id="3.30.70.1320">
    <property type="entry name" value="Multidrug efflux transporter AcrB pore domain like"/>
    <property type="match status" value="1"/>
</dbReference>
<sequence length="1099" mass="118261">MNPVIFAMRRPLTIVVGIIAILLAAGVAVRPKSVDQYLSQYGVELPLKRMPVDIFPALNLPVIYVCQPYGGMDPAQMEGLITNYYEYHFLYISGIHHVESKNVQGNALMKLYFHPGTNMAQAMAETINYVNRSRAFMPPGTVSPFVMRFDTGSVPVGYLVLSSETRTIAEIQDIALFKVRPLFSALPGVSAPPPFGGSARTVVLRVSPDKLRAYGVSADDVINALVSGNTISPSGNLHVGNSYPIVPMNAMVRDPKELGTIPIKVGANPAVYLSDLAEIVDAADISAGYALVNGRRAVYILATKRADASTMSVIDEIKRALPSMQKELPDDIRVSFEFDQSPYVTRAIDSLLHEGALGALLTGLMVLVFLRDWRSALVVVLNIPLAIAAAVVGLWICGQTINLMTLGGLALAVGILVDEATVEIENIHSQLDHTDSVALAVRRGNSQTAIPRLLAMLCILAVFVPSFFMTGAARELFVPLSLAVGFSMIASYILSSTFVPILSTWLLQHHSHSHAEQHGHRSEGQPGSSSRNWFAFNTYRDFYGTFVSGMVAARWIVIPAYLAASLLTIGVVGSQIGIEIFPQIDAGEFRLRFRAKDGTHIEETERIALGVLDHIGQKVGPENVDITLGYVGMIHSNFPINAVYQFSRGPEEAILRIALKPHTGIRTEVVKEELRTELAQKFPQVRFSFEPADIVSEVMSFGSPTPIEIAARGGSVAENRAFLGRVTTALAELPELRDVQLYQSLDYPTVDVKLDRIKAGRSGVTTSQVARSVLAATASSRFVVPNYWPDPKSGVGYQVQVEVPQPFLTSIDQLGAVPVRQSETPLLLRDVASISEGTTPGQYDRYNMKREVSLTANLAGTDLGRTSARLETILKRVQAEYDAEREVNTQNGVKPAAISYEIRGQIPPMKQMISGLGIGLLLAILVIYLLLTANFQSLGLALVAVSTAPAVVAGSLVVLLLSGSTLNIQSFIGMIMAIGVAMANAILLITFAEQARREGAAASTAAIEGGKQRLRAILMTSLAMLSGMLPMALAFGEAGQQTAPLGRAVMGGLIAATFSTLVVLPSLFAFVQSRATRASASLDPGDAGSRHFVPGTEEA</sequence>
<dbReference type="HOGENOM" id="CLU_002755_1_2_0"/>
<keyword evidence="2" id="KW-0812">Transmembrane</keyword>
<feature type="transmembrane region" description="Helical" evidence="2">
    <location>
        <begin position="351"/>
        <end position="370"/>
    </location>
</feature>
<dbReference type="SUPFAM" id="SSF82693">
    <property type="entry name" value="Multidrug efflux transporter AcrB pore domain, PN1, PN2, PC1 and PC2 subdomains"/>
    <property type="match status" value="2"/>
</dbReference>
<feature type="transmembrane region" description="Helical" evidence="2">
    <location>
        <begin position="1013"/>
        <end position="1036"/>
    </location>
</feature>
<evidence type="ECO:0000313" key="3">
    <source>
        <dbReference type="EMBL" id="ADB15899.1"/>
    </source>
</evidence>
<dbReference type="EMBL" id="CP001848">
    <property type="protein sequence ID" value="ADB15899.1"/>
    <property type="molecule type" value="Genomic_DNA"/>
</dbReference>
<dbReference type="KEGG" id="psl:Psta_1221"/>
<feature type="transmembrane region" description="Helical" evidence="2">
    <location>
        <begin position="377"/>
        <end position="396"/>
    </location>
</feature>
<dbReference type="OrthoDB" id="9757876at2"/>
<dbReference type="Gene3D" id="3.30.2090.10">
    <property type="entry name" value="Multidrug efflux transporter AcrB TolC docking domain, DN and DC subdomains"/>
    <property type="match status" value="2"/>
</dbReference>
<dbReference type="AlphaFoldDB" id="D2R972"/>
<gene>
    <name evidence="3" type="ordered locus">Psta_1221</name>
</gene>
<keyword evidence="2" id="KW-0472">Membrane</keyword>
<dbReference type="InterPro" id="IPR027463">
    <property type="entry name" value="AcrB_DN_DC_subdom"/>
</dbReference>
<reference evidence="3 4" key="1">
    <citation type="journal article" date="2009" name="Stand. Genomic Sci.">
        <title>Complete genome sequence of Pirellula staleyi type strain (ATCC 27377).</title>
        <authorList>
            <person name="Clum A."/>
            <person name="Tindall B.J."/>
            <person name="Sikorski J."/>
            <person name="Ivanova N."/>
            <person name="Mavrommatis K."/>
            <person name="Lucas S."/>
            <person name="Glavina del Rio T."/>
            <person name="Nolan M."/>
            <person name="Chen F."/>
            <person name="Tice H."/>
            <person name="Pitluck S."/>
            <person name="Cheng J.F."/>
            <person name="Chertkov O."/>
            <person name="Brettin T."/>
            <person name="Han C."/>
            <person name="Detter J.C."/>
            <person name="Kuske C."/>
            <person name="Bruce D."/>
            <person name="Goodwin L."/>
            <person name="Ovchinikova G."/>
            <person name="Pati A."/>
            <person name="Mikhailova N."/>
            <person name="Chen A."/>
            <person name="Palaniappan K."/>
            <person name="Land M."/>
            <person name="Hauser L."/>
            <person name="Chang Y.J."/>
            <person name="Jeffries C.D."/>
            <person name="Chain P."/>
            <person name="Rohde M."/>
            <person name="Goker M."/>
            <person name="Bristow J."/>
            <person name="Eisen J.A."/>
            <person name="Markowitz V."/>
            <person name="Hugenholtz P."/>
            <person name="Kyrpides N.C."/>
            <person name="Klenk H.P."/>
            <person name="Lapidus A."/>
        </authorList>
    </citation>
    <scope>NUCLEOTIDE SEQUENCE [LARGE SCALE GENOMIC DNA]</scope>
    <source>
        <strain evidence="4">ATCC 27377 / DSM 6068 / ICPB 4128</strain>
    </source>
</reference>
<keyword evidence="2" id="KW-1133">Transmembrane helix</keyword>
<dbReference type="GO" id="GO:0006418">
    <property type="term" value="P:tRNA aminoacylation for protein translation"/>
    <property type="evidence" value="ECO:0007669"/>
    <property type="project" value="InterPro"/>
</dbReference>
<dbReference type="STRING" id="530564.Psta_1221"/>
<dbReference type="SUPFAM" id="SSF82866">
    <property type="entry name" value="Multidrug efflux transporter AcrB transmembrane domain"/>
    <property type="match status" value="2"/>
</dbReference>
<feature type="transmembrane region" description="Helical" evidence="2">
    <location>
        <begin position="912"/>
        <end position="931"/>
    </location>
</feature>
<dbReference type="Gene3D" id="1.20.1640.10">
    <property type="entry name" value="Multidrug efflux transporter AcrB transmembrane domain"/>
    <property type="match status" value="2"/>
</dbReference>
<feature type="transmembrane region" description="Helical" evidence="2">
    <location>
        <begin position="449"/>
        <end position="469"/>
    </location>
</feature>
<evidence type="ECO:0000256" key="2">
    <source>
        <dbReference type="SAM" id="Phobius"/>
    </source>
</evidence>
<dbReference type="GO" id="GO:0005524">
    <property type="term" value="F:ATP binding"/>
    <property type="evidence" value="ECO:0007669"/>
    <property type="project" value="InterPro"/>
</dbReference>
<protein>
    <submittedName>
        <fullName evidence="3">Acriflavin resistance protein</fullName>
    </submittedName>
</protein>
<dbReference type="PRINTS" id="PR00702">
    <property type="entry name" value="ACRIFLAVINRP"/>
</dbReference>
<evidence type="ECO:0000256" key="1">
    <source>
        <dbReference type="SAM" id="MobiDB-lite"/>
    </source>
</evidence>
<dbReference type="PROSITE" id="PS00178">
    <property type="entry name" value="AA_TRNA_LIGASE_I"/>
    <property type="match status" value="1"/>
</dbReference>
<dbReference type="SUPFAM" id="SSF82714">
    <property type="entry name" value="Multidrug efflux transporter AcrB TolC docking domain, DN and DC subdomains"/>
    <property type="match status" value="2"/>
</dbReference>
<dbReference type="InterPro" id="IPR001036">
    <property type="entry name" value="Acrflvin-R"/>
</dbReference>
<feature type="region of interest" description="Disordered" evidence="1">
    <location>
        <begin position="1080"/>
        <end position="1099"/>
    </location>
</feature>
<feature type="transmembrane region" description="Helical" evidence="2">
    <location>
        <begin position="968"/>
        <end position="992"/>
    </location>
</feature>
<name>D2R972_PIRSD</name>
<dbReference type="GO" id="GO:0005886">
    <property type="term" value="C:plasma membrane"/>
    <property type="evidence" value="ECO:0007669"/>
    <property type="project" value="TreeGrafter"/>
</dbReference>
<organism evidence="3 4">
    <name type="scientific">Pirellula staleyi (strain ATCC 27377 / DSM 6068 / ICPB 4128)</name>
    <name type="common">Pirella staleyi</name>
    <dbReference type="NCBI Taxonomy" id="530564"/>
    <lineage>
        <taxon>Bacteria</taxon>
        <taxon>Pseudomonadati</taxon>
        <taxon>Planctomycetota</taxon>
        <taxon>Planctomycetia</taxon>
        <taxon>Pirellulales</taxon>
        <taxon>Pirellulaceae</taxon>
        <taxon>Pirellula</taxon>
    </lineage>
</organism>
<feature type="transmembrane region" description="Helical" evidence="2">
    <location>
        <begin position="1048"/>
        <end position="1071"/>
    </location>
</feature>
<evidence type="ECO:0000313" key="4">
    <source>
        <dbReference type="Proteomes" id="UP000001887"/>
    </source>
</evidence>
<dbReference type="InterPro" id="IPR001412">
    <property type="entry name" value="aa-tRNA-synth_I_CS"/>
</dbReference>
<dbReference type="PANTHER" id="PTHR32063:SF8">
    <property type="entry name" value="CATION EFFLUX PROTEIN"/>
    <property type="match status" value="1"/>
</dbReference>
<feature type="transmembrane region" description="Helical" evidence="2">
    <location>
        <begin position="938"/>
        <end position="962"/>
    </location>
</feature>
<dbReference type="GO" id="GO:0004812">
    <property type="term" value="F:aminoacyl-tRNA ligase activity"/>
    <property type="evidence" value="ECO:0007669"/>
    <property type="project" value="InterPro"/>
</dbReference>
<dbReference type="Pfam" id="PF00873">
    <property type="entry name" value="ACR_tran"/>
    <property type="match status" value="1"/>
</dbReference>
<keyword evidence="4" id="KW-1185">Reference proteome</keyword>